<dbReference type="AlphaFoldDB" id="A0A3S4U408"/>
<protein>
    <submittedName>
        <fullName evidence="1">Uncharacterized protein</fullName>
    </submittedName>
</protein>
<keyword evidence="2" id="KW-1185">Reference proteome</keyword>
<evidence type="ECO:0000313" key="2">
    <source>
        <dbReference type="Proteomes" id="UP000276899"/>
    </source>
</evidence>
<sequence>MAETTASDGESAPEGYVVNPKWQALVDLKQYVDNKNANPLGFTARAGGEPTSIGSSLADGIDDDGTWTGPLATEESAGAKTGVESLASTFTGLSAALSNASSSAVIDKFVPKDSPEASWPN</sequence>
<dbReference type="Proteomes" id="UP000276899">
    <property type="component" value="Chromosome"/>
</dbReference>
<accession>A0A3S4U408</accession>
<proteinExistence type="predicted"/>
<organism evidence="1 2">
    <name type="scientific">Actinomyces slackii</name>
    <dbReference type="NCBI Taxonomy" id="52774"/>
    <lineage>
        <taxon>Bacteria</taxon>
        <taxon>Bacillati</taxon>
        <taxon>Actinomycetota</taxon>
        <taxon>Actinomycetes</taxon>
        <taxon>Actinomycetales</taxon>
        <taxon>Actinomycetaceae</taxon>
        <taxon>Actinomyces</taxon>
    </lineage>
</organism>
<evidence type="ECO:0000313" key="1">
    <source>
        <dbReference type="EMBL" id="VEG75954.1"/>
    </source>
</evidence>
<gene>
    <name evidence="1" type="ORF">NCTC11923_02635</name>
</gene>
<dbReference type="KEGG" id="asla:NCTC11923_02635"/>
<reference evidence="1 2" key="1">
    <citation type="submission" date="2018-12" db="EMBL/GenBank/DDBJ databases">
        <authorList>
            <consortium name="Pathogen Informatics"/>
        </authorList>
    </citation>
    <scope>NUCLEOTIDE SEQUENCE [LARGE SCALE GENOMIC DNA]</scope>
    <source>
        <strain evidence="1 2">NCTC11923</strain>
    </source>
</reference>
<dbReference type="EMBL" id="LR134363">
    <property type="protein sequence ID" value="VEG75954.1"/>
    <property type="molecule type" value="Genomic_DNA"/>
</dbReference>
<dbReference type="STRING" id="1278298.GCA_000428685_00825"/>
<name>A0A3S4U408_9ACTO</name>
<dbReference type="RefSeq" id="WP_026426456.1">
    <property type="nucleotide sequence ID" value="NZ_CBCRWE010000012.1"/>
</dbReference>